<evidence type="ECO:0008006" key="4">
    <source>
        <dbReference type="Google" id="ProtNLM"/>
    </source>
</evidence>
<keyword evidence="3" id="KW-1185">Reference proteome</keyword>
<name>G0NBX9_CAEBE</name>
<dbReference type="InterPro" id="IPR053315">
    <property type="entry name" value="Peptidase_C14A"/>
</dbReference>
<gene>
    <name evidence="2" type="ORF">CAEBREN_18318</name>
</gene>
<dbReference type="PANTHER" id="PTHR23362:SF8">
    <property type="entry name" value="SPK DOMAIN-CONTAINING PROTEIN"/>
    <property type="match status" value="1"/>
</dbReference>
<feature type="compositionally biased region" description="Basic residues" evidence="1">
    <location>
        <begin position="91"/>
        <end position="102"/>
    </location>
</feature>
<dbReference type="InParanoid" id="G0NBX9"/>
<evidence type="ECO:0000313" key="2">
    <source>
        <dbReference type="EMBL" id="EGT57213.1"/>
    </source>
</evidence>
<dbReference type="HOGENOM" id="CLU_667694_0_0_1"/>
<evidence type="ECO:0000313" key="3">
    <source>
        <dbReference type="Proteomes" id="UP000008068"/>
    </source>
</evidence>
<evidence type="ECO:0000256" key="1">
    <source>
        <dbReference type="SAM" id="MobiDB-lite"/>
    </source>
</evidence>
<dbReference type="AlphaFoldDB" id="G0NBX9"/>
<feature type="compositionally biased region" description="Acidic residues" evidence="1">
    <location>
        <begin position="108"/>
        <end position="123"/>
    </location>
</feature>
<sequence>MPPKQRAPTKSFMDYINEKSIGCDRPFVMNHVYEKYRKECGYQYSSSQLLRSFKKTWGPRMHRLRLRATIELDEQGRITKYESPTMSLHGQHARTSSRRRRQPVNYSDDVEEEEENEQEEEDVPPTPPPPRDDVQLIDGMCAPVPLKHEVTAEYAGTELVPYTSYSNQTVVPYAPPPATSFPAGGLIGGMSNFMNALSGMMQSQTEMIKAIRQSSSTSTTGPAQVPQETQATISVSEFLKHIQQWILSSNRIQLAEFHQKVAVSLQNLTGENRKIPVSRLKLALEAAFSICSSSVGNGAQMHHVNLKEFVAMLLMYASSQQLYGFCEQIKQKFDGFRAETVISIDTARTALEAAFGIVME</sequence>
<dbReference type="EMBL" id="GL379860">
    <property type="protein sequence ID" value="EGT57213.1"/>
    <property type="molecule type" value="Genomic_DNA"/>
</dbReference>
<proteinExistence type="predicted"/>
<organism evidence="3">
    <name type="scientific">Caenorhabditis brenneri</name>
    <name type="common">Nematode worm</name>
    <dbReference type="NCBI Taxonomy" id="135651"/>
    <lineage>
        <taxon>Eukaryota</taxon>
        <taxon>Metazoa</taxon>
        <taxon>Ecdysozoa</taxon>
        <taxon>Nematoda</taxon>
        <taxon>Chromadorea</taxon>
        <taxon>Rhabditida</taxon>
        <taxon>Rhabditina</taxon>
        <taxon>Rhabditomorpha</taxon>
        <taxon>Rhabditoidea</taxon>
        <taxon>Rhabditidae</taxon>
        <taxon>Peloderinae</taxon>
        <taxon>Caenorhabditis</taxon>
    </lineage>
</organism>
<dbReference type="Proteomes" id="UP000008068">
    <property type="component" value="Unassembled WGS sequence"/>
</dbReference>
<dbReference type="OrthoDB" id="5877798at2759"/>
<reference evidence="3" key="1">
    <citation type="submission" date="2011-07" db="EMBL/GenBank/DDBJ databases">
        <authorList>
            <consortium name="Caenorhabditis brenneri Sequencing and Analysis Consortium"/>
            <person name="Wilson R.K."/>
        </authorList>
    </citation>
    <scope>NUCLEOTIDE SEQUENCE [LARGE SCALE GENOMIC DNA]</scope>
    <source>
        <strain evidence="3">PB2801</strain>
    </source>
</reference>
<dbReference type="PANTHER" id="PTHR23362">
    <property type="entry name" value="L-PLASTIN-RELATED"/>
    <property type="match status" value="1"/>
</dbReference>
<protein>
    <recommendedName>
        <fullName evidence="4">SPK domain-containing protein</fullName>
    </recommendedName>
</protein>
<feature type="region of interest" description="Disordered" evidence="1">
    <location>
        <begin position="81"/>
        <end position="136"/>
    </location>
</feature>
<accession>G0NBX9</accession>